<protein>
    <submittedName>
        <fullName evidence="2">Uncharacterized protein</fullName>
    </submittedName>
</protein>
<accession>A0A5J4P722</accession>
<dbReference type="EMBL" id="SNRY01010836">
    <property type="protein sequence ID" value="KAA6305267.1"/>
    <property type="molecule type" value="Genomic_DNA"/>
</dbReference>
<evidence type="ECO:0000313" key="2">
    <source>
        <dbReference type="EMBL" id="KAA6305267.1"/>
    </source>
</evidence>
<proteinExistence type="predicted"/>
<feature type="transmembrane region" description="Helical" evidence="1">
    <location>
        <begin position="35"/>
        <end position="52"/>
    </location>
</feature>
<comment type="caution">
    <text evidence="2">The sequence shown here is derived from an EMBL/GenBank/DDBJ whole genome shotgun (WGS) entry which is preliminary data.</text>
</comment>
<name>A0A5J4P722_9ZZZZ</name>
<keyword evidence="1" id="KW-1133">Transmembrane helix</keyword>
<gene>
    <name evidence="2" type="ORF">EZS27_043082</name>
</gene>
<keyword evidence="1" id="KW-0472">Membrane</keyword>
<keyword evidence="1" id="KW-0812">Transmembrane</keyword>
<reference evidence="2" key="1">
    <citation type="submission" date="2019-03" db="EMBL/GenBank/DDBJ databases">
        <title>Single cell metagenomics reveals metabolic interactions within the superorganism composed of flagellate Streblomastix strix and complex community of Bacteroidetes bacteria on its surface.</title>
        <authorList>
            <person name="Treitli S.C."/>
            <person name="Kolisko M."/>
            <person name="Husnik F."/>
            <person name="Keeling P."/>
            <person name="Hampl V."/>
        </authorList>
    </citation>
    <scope>NUCLEOTIDE SEQUENCE</scope>
    <source>
        <strain evidence="2">STM</strain>
    </source>
</reference>
<organism evidence="2">
    <name type="scientific">termite gut metagenome</name>
    <dbReference type="NCBI Taxonomy" id="433724"/>
    <lineage>
        <taxon>unclassified sequences</taxon>
        <taxon>metagenomes</taxon>
        <taxon>organismal metagenomes</taxon>
    </lineage>
</organism>
<feature type="non-terminal residue" evidence="2">
    <location>
        <position position="53"/>
    </location>
</feature>
<evidence type="ECO:0000256" key="1">
    <source>
        <dbReference type="SAM" id="Phobius"/>
    </source>
</evidence>
<sequence>MNPSKAKITFYAERSFAEKINATLHFIKENWKISLKYAIYVILPLCILQAIFV</sequence>
<dbReference type="AlphaFoldDB" id="A0A5J4P722"/>